<dbReference type="AlphaFoldDB" id="A0A167M8D8"/>
<accession>A0A167M8D8</accession>
<proteinExistence type="predicted"/>
<dbReference type="EMBL" id="KV440984">
    <property type="protein sequence ID" value="OAD72107.1"/>
    <property type="molecule type" value="Genomic_DNA"/>
</dbReference>
<dbReference type="GeneID" id="28992700"/>
<reference evidence="2" key="1">
    <citation type="submission" date="2015-06" db="EMBL/GenBank/DDBJ databases">
        <title>Expansion of signal transduction pathways in fungi by whole-genome duplication.</title>
        <authorList>
            <consortium name="DOE Joint Genome Institute"/>
            <person name="Corrochano L.M."/>
            <person name="Kuo A."/>
            <person name="Marcet-Houben M."/>
            <person name="Polaino S."/>
            <person name="Salamov A."/>
            <person name="Villalobos J.M."/>
            <person name="Alvarez M.I."/>
            <person name="Avalos J."/>
            <person name="Benito E.P."/>
            <person name="Benoit I."/>
            <person name="Burger G."/>
            <person name="Camino L.P."/>
            <person name="Canovas D."/>
            <person name="Cerda-Olmedo E."/>
            <person name="Cheng J.-F."/>
            <person name="Dominguez A."/>
            <person name="Elias M."/>
            <person name="Eslava A.P."/>
            <person name="Glaser F."/>
            <person name="Grimwood J."/>
            <person name="Gutierrez G."/>
            <person name="Heitman J."/>
            <person name="Henrissat B."/>
            <person name="Iturriaga E.A."/>
            <person name="Lang B.F."/>
            <person name="Lavin J.L."/>
            <person name="Lee S."/>
            <person name="Li W."/>
            <person name="Lindquist E."/>
            <person name="Lopez-Garcia S."/>
            <person name="Luque E.M."/>
            <person name="Marcos A.T."/>
            <person name="Martin J."/>
            <person name="McCluskey K."/>
            <person name="Medina H.R."/>
            <person name="Miralles-Duran A."/>
            <person name="Miyazaki A."/>
            <person name="Munoz-Torres E."/>
            <person name="Oguiza J.A."/>
            <person name="Ohm R."/>
            <person name="Olmedo M."/>
            <person name="Orejas M."/>
            <person name="Ortiz-Castellanos L."/>
            <person name="Pisabarro A.G."/>
            <person name="Rodriguez-Romero J."/>
            <person name="Ruiz-Herrera J."/>
            <person name="Ruiz-Vazquez R."/>
            <person name="Sanz C."/>
            <person name="Schackwitz W."/>
            <person name="Schmutz J."/>
            <person name="Shahriari M."/>
            <person name="Shelest E."/>
            <person name="Silva-Franco F."/>
            <person name="Soanes D."/>
            <person name="Syed K."/>
            <person name="Tagua V.G."/>
            <person name="Talbot N.J."/>
            <person name="Thon M."/>
            <person name="De vries R.P."/>
            <person name="Wiebenga A."/>
            <person name="Yadav J.S."/>
            <person name="Braun E.L."/>
            <person name="Baker S."/>
            <person name="Garre V."/>
            <person name="Horwitz B."/>
            <person name="Torres-Martinez S."/>
            <person name="Idnurm A."/>
            <person name="Herrera-Estrella A."/>
            <person name="Gabaldon T."/>
            <person name="Grigoriev I.V."/>
        </authorList>
    </citation>
    <scope>NUCLEOTIDE SEQUENCE [LARGE SCALE GENOMIC DNA]</scope>
    <source>
        <strain evidence="2">NRRL 1555(-)</strain>
    </source>
</reference>
<keyword evidence="2" id="KW-1185">Reference proteome</keyword>
<dbReference type="InParanoid" id="A0A167M8D8"/>
<evidence type="ECO:0000313" key="2">
    <source>
        <dbReference type="Proteomes" id="UP000077315"/>
    </source>
</evidence>
<gene>
    <name evidence="1" type="ORF">PHYBLDRAFT_147085</name>
</gene>
<dbReference type="VEuPathDB" id="FungiDB:PHYBLDRAFT_147085"/>
<dbReference type="RefSeq" id="XP_018290147.1">
    <property type="nucleotide sequence ID" value="XM_018431794.1"/>
</dbReference>
<dbReference type="Proteomes" id="UP000077315">
    <property type="component" value="Unassembled WGS sequence"/>
</dbReference>
<evidence type="ECO:0000313" key="1">
    <source>
        <dbReference type="EMBL" id="OAD72107.1"/>
    </source>
</evidence>
<organism evidence="1 2">
    <name type="scientific">Phycomyces blakesleeanus (strain ATCC 8743b / DSM 1359 / FGSC 10004 / NBRC 33097 / NRRL 1555)</name>
    <dbReference type="NCBI Taxonomy" id="763407"/>
    <lineage>
        <taxon>Eukaryota</taxon>
        <taxon>Fungi</taxon>
        <taxon>Fungi incertae sedis</taxon>
        <taxon>Mucoromycota</taxon>
        <taxon>Mucoromycotina</taxon>
        <taxon>Mucoromycetes</taxon>
        <taxon>Mucorales</taxon>
        <taxon>Phycomycetaceae</taxon>
        <taxon>Phycomyces</taxon>
    </lineage>
</organism>
<protein>
    <submittedName>
        <fullName evidence="1">Uncharacterized protein</fullName>
    </submittedName>
</protein>
<name>A0A167M8D8_PHYB8</name>
<sequence>MPHNVPFGGWLVILYDADISVDLIIKVGGNKLAAMATCQIGHMSNVKASSLKSVIIHKFKDPVPVDSG</sequence>